<evidence type="ECO:0000256" key="4">
    <source>
        <dbReference type="PROSITE-ProRule" id="PRU00335"/>
    </source>
</evidence>
<reference evidence="6" key="1">
    <citation type="submission" date="2023-07" db="EMBL/GenBank/DDBJ databases">
        <title>Degradation of tert-butanol by M. austroafricanum TBA100.</title>
        <authorList>
            <person name="Helbich S."/>
            <person name="Vainshtein Y."/>
        </authorList>
    </citation>
    <scope>NUCLEOTIDE SEQUENCE</scope>
    <source>
        <strain evidence="6">TBA100</strain>
    </source>
</reference>
<accession>A0ABT8HHM8</accession>
<evidence type="ECO:0000256" key="2">
    <source>
        <dbReference type="ARBA" id="ARBA00023125"/>
    </source>
</evidence>
<dbReference type="PANTHER" id="PTHR30055:SF234">
    <property type="entry name" value="HTH-TYPE TRANSCRIPTIONAL REGULATOR BETI"/>
    <property type="match status" value="1"/>
</dbReference>
<dbReference type="PRINTS" id="PR00455">
    <property type="entry name" value="HTHTETR"/>
</dbReference>
<dbReference type="SUPFAM" id="SSF46689">
    <property type="entry name" value="Homeodomain-like"/>
    <property type="match status" value="1"/>
</dbReference>
<dbReference type="EMBL" id="JAUHTC010000069">
    <property type="protein sequence ID" value="MDN4520248.1"/>
    <property type="molecule type" value="Genomic_DNA"/>
</dbReference>
<comment type="caution">
    <text evidence="6">The sequence shown here is derived from an EMBL/GenBank/DDBJ whole genome shotgun (WGS) entry which is preliminary data.</text>
</comment>
<dbReference type="InterPro" id="IPR001647">
    <property type="entry name" value="HTH_TetR"/>
</dbReference>
<dbReference type="Pfam" id="PF00440">
    <property type="entry name" value="TetR_N"/>
    <property type="match status" value="1"/>
</dbReference>
<dbReference type="RefSeq" id="WP_011780600.1">
    <property type="nucleotide sequence ID" value="NZ_CP070380.1"/>
</dbReference>
<gene>
    <name evidence="6" type="ORF">QYF68_20840</name>
</gene>
<dbReference type="PROSITE" id="PS50977">
    <property type="entry name" value="HTH_TETR_2"/>
    <property type="match status" value="1"/>
</dbReference>
<evidence type="ECO:0000313" key="7">
    <source>
        <dbReference type="Proteomes" id="UP001172687"/>
    </source>
</evidence>
<dbReference type="Proteomes" id="UP001172687">
    <property type="component" value="Unassembled WGS sequence"/>
</dbReference>
<dbReference type="InterPro" id="IPR050109">
    <property type="entry name" value="HTH-type_TetR-like_transc_reg"/>
</dbReference>
<organism evidence="6 7">
    <name type="scientific">Mycolicibacterium austroafricanum</name>
    <name type="common">Mycobacterium austroafricanum</name>
    <dbReference type="NCBI Taxonomy" id="39687"/>
    <lineage>
        <taxon>Bacteria</taxon>
        <taxon>Bacillati</taxon>
        <taxon>Actinomycetota</taxon>
        <taxon>Actinomycetes</taxon>
        <taxon>Mycobacteriales</taxon>
        <taxon>Mycobacteriaceae</taxon>
        <taxon>Mycolicibacterium</taxon>
    </lineage>
</organism>
<dbReference type="Gene3D" id="1.10.357.10">
    <property type="entry name" value="Tetracycline Repressor, domain 2"/>
    <property type="match status" value="1"/>
</dbReference>
<proteinExistence type="predicted"/>
<evidence type="ECO:0000313" key="6">
    <source>
        <dbReference type="EMBL" id="MDN4520248.1"/>
    </source>
</evidence>
<dbReference type="InterPro" id="IPR009057">
    <property type="entry name" value="Homeodomain-like_sf"/>
</dbReference>
<feature type="DNA-binding region" description="H-T-H motif" evidence="4">
    <location>
        <begin position="43"/>
        <end position="62"/>
    </location>
</feature>
<name>A0ABT8HHM8_MYCAO</name>
<evidence type="ECO:0000256" key="1">
    <source>
        <dbReference type="ARBA" id="ARBA00023015"/>
    </source>
</evidence>
<keyword evidence="7" id="KW-1185">Reference proteome</keyword>
<feature type="domain" description="HTH tetR-type" evidence="5">
    <location>
        <begin position="20"/>
        <end position="80"/>
    </location>
</feature>
<dbReference type="PANTHER" id="PTHR30055">
    <property type="entry name" value="HTH-TYPE TRANSCRIPTIONAL REGULATOR RUTR"/>
    <property type="match status" value="1"/>
</dbReference>
<keyword evidence="1" id="KW-0805">Transcription regulation</keyword>
<keyword evidence="3" id="KW-0804">Transcription</keyword>
<evidence type="ECO:0000259" key="5">
    <source>
        <dbReference type="PROSITE" id="PS50977"/>
    </source>
</evidence>
<evidence type="ECO:0000256" key="3">
    <source>
        <dbReference type="ARBA" id="ARBA00023163"/>
    </source>
</evidence>
<protein>
    <submittedName>
        <fullName evidence="6">TetR/AcrR family transcriptional regulator</fullName>
    </submittedName>
</protein>
<sequence length="206" mass="23282">MPTSRARRNWGDDRALLNDEEARDRLLDAAERCVARRGDTQIRMSEVADAANVVRSTVYRYYPSRDDLLLGLVLRRVDRACTRWIRELRRPQDAAASIRELVLLPAASVDSGDPVNLALYAGESTGLATVLEAGAQSVTEIVAGNLKPLFKAWKDEGQIYPDLDLNETVQWMSATSSFLLTPTWRHRSPAAKRRFVDRYLLRALIR</sequence>
<keyword evidence="2 4" id="KW-0238">DNA-binding</keyword>